<dbReference type="PANTHER" id="PTHR30231:SF41">
    <property type="entry name" value="DNA POLYMERASE III SUBUNIT EPSILON"/>
    <property type="match status" value="1"/>
</dbReference>
<dbReference type="GO" id="GO:0045004">
    <property type="term" value="P:DNA replication proofreading"/>
    <property type="evidence" value="ECO:0007669"/>
    <property type="project" value="TreeGrafter"/>
</dbReference>
<feature type="compositionally biased region" description="Polar residues" evidence="6">
    <location>
        <begin position="637"/>
        <end position="654"/>
    </location>
</feature>
<evidence type="ECO:0000256" key="2">
    <source>
        <dbReference type="ARBA" id="ARBA00025483"/>
    </source>
</evidence>
<evidence type="ECO:0000256" key="4">
    <source>
        <dbReference type="ARBA" id="ARBA00049244"/>
    </source>
</evidence>
<sequence>MLTRLSLRLRVLLIFAGLAGAGAVLLVLALLVIGSGSSDPQALDALVQGGLIAGFGGLAAVTLVWFLFDRHVARPIEALAGGLRTGQAPDPDDTRYLADLGPAARDAAEARARAAEALAEAVAEHAAELTREKATLEDILSDFGAGAVMVDPQGRVVFYNASAARLLPGLALDRQLDRHLLPGALQAAVARLNAGVDATDLICLTHDGARLSGRMRQLDQGTLLILRDHAPNRPAPRQALESLRRHAATLVPMLDALDGPMPPDLTRAIRDEGQGLALATRHLTEILQSDAIGSRASLPELLAGLPVRGELPRLSVICEAQAMNALLSLLVDRLGRTGHPPRLRIMPQDSAEAHLRIEWQGAPLAVEQLDHWLDQAPDPEQPDQSGADILQRHGTGIWPEADDKGCALILPLGLASGDVTGGGLTYDFALASRGAASSRLSDLTCVVFDTETTGLSPTEDRIVQIAGVRIARGRLTGESFETLVNPGRPIPVRATQIHHIDDRMVADAPDLTAALTAFHHFAEDAILIAHNAPFDMGLLRAAAAETGAHFDNRVLDTVLLSAMVWGGSVPHTLDALGERLDIQIPPEDRHTAMGDTLATAKAFLRLIPALSAKGIERFEDVQSNARRFRRMIEDANPDQSSISGASGSRGTAGD</sequence>
<evidence type="ECO:0000313" key="9">
    <source>
        <dbReference type="EMBL" id="SET19985.1"/>
    </source>
</evidence>
<evidence type="ECO:0000256" key="1">
    <source>
        <dbReference type="ARBA" id="ARBA00012417"/>
    </source>
</evidence>
<feature type="region of interest" description="Disordered" evidence="6">
    <location>
        <begin position="632"/>
        <end position="654"/>
    </location>
</feature>
<dbReference type="Gene3D" id="3.30.450.20">
    <property type="entry name" value="PAS domain"/>
    <property type="match status" value="1"/>
</dbReference>
<evidence type="ECO:0000256" key="5">
    <source>
        <dbReference type="SAM" id="Coils"/>
    </source>
</evidence>
<dbReference type="InterPro" id="IPR006054">
    <property type="entry name" value="DnaQ"/>
</dbReference>
<dbReference type="InterPro" id="IPR036397">
    <property type="entry name" value="RNaseH_sf"/>
</dbReference>
<evidence type="ECO:0000259" key="8">
    <source>
        <dbReference type="SMART" id="SM00479"/>
    </source>
</evidence>
<dbReference type="Gene3D" id="3.30.420.10">
    <property type="entry name" value="Ribonuclease H-like superfamily/Ribonuclease H"/>
    <property type="match status" value="1"/>
</dbReference>
<dbReference type="PANTHER" id="PTHR30231">
    <property type="entry name" value="DNA POLYMERASE III SUBUNIT EPSILON"/>
    <property type="match status" value="1"/>
</dbReference>
<dbReference type="EMBL" id="FOHO01000003">
    <property type="protein sequence ID" value="SET19985.1"/>
    <property type="molecule type" value="Genomic_DNA"/>
</dbReference>
<dbReference type="Pfam" id="PF00929">
    <property type="entry name" value="RNase_T"/>
    <property type="match status" value="1"/>
</dbReference>
<keyword evidence="7" id="KW-0812">Transmembrane</keyword>
<dbReference type="AlphaFoldDB" id="A0A1I0CK19"/>
<dbReference type="FunFam" id="3.30.420.10:FF:000045">
    <property type="entry name" value="3'-5' exonuclease DinG"/>
    <property type="match status" value="1"/>
</dbReference>
<dbReference type="SUPFAM" id="SSF55785">
    <property type="entry name" value="PYP-like sensor domain (PAS domain)"/>
    <property type="match status" value="1"/>
</dbReference>
<comment type="subunit">
    <text evidence="3">DNA polymerase III contains a core (composed of alpha, epsilon and theta chains) that associates with a tau subunit. This core dimerizes to form the POLIII' complex. PolIII' associates with the gamma complex (composed of gamma, delta, delta', psi and chi chains) and with the beta chain to form the complete DNA polymerase III complex.</text>
</comment>
<feature type="domain" description="Exonuclease" evidence="8">
    <location>
        <begin position="444"/>
        <end position="612"/>
    </location>
</feature>
<feature type="transmembrane region" description="Helical" evidence="7">
    <location>
        <begin position="12"/>
        <end position="33"/>
    </location>
</feature>
<gene>
    <name evidence="9" type="ORF">SAMN04489858_103353</name>
</gene>
<keyword evidence="7" id="KW-1133">Transmembrane helix</keyword>
<dbReference type="RefSeq" id="WP_090733381.1">
    <property type="nucleotide sequence ID" value="NZ_FOHO01000003.1"/>
</dbReference>
<dbReference type="InterPro" id="IPR013520">
    <property type="entry name" value="Ribonucl_H"/>
</dbReference>
<accession>A0A1I0CK19</accession>
<evidence type="ECO:0000256" key="7">
    <source>
        <dbReference type="SAM" id="Phobius"/>
    </source>
</evidence>
<dbReference type="GO" id="GO:0003887">
    <property type="term" value="F:DNA-directed DNA polymerase activity"/>
    <property type="evidence" value="ECO:0007669"/>
    <property type="project" value="UniProtKB-EC"/>
</dbReference>
<dbReference type="GO" id="GO:0008408">
    <property type="term" value="F:3'-5' exonuclease activity"/>
    <property type="evidence" value="ECO:0007669"/>
    <property type="project" value="TreeGrafter"/>
</dbReference>
<proteinExistence type="predicted"/>
<dbReference type="GO" id="GO:0005829">
    <property type="term" value="C:cytosol"/>
    <property type="evidence" value="ECO:0007669"/>
    <property type="project" value="TreeGrafter"/>
</dbReference>
<feature type="coiled-coil region" evidence="5">
    <location>
        <begin position="112"/>
        <end position="139"/>
    </location>
</feature>
<keyword evidence="7" id="KW-0472">Membrane</keyword>
<keyword evidence="10" id="KW-1185">Reference proteome</keyword>
<dbReference type="InterPro" id="IPR035965">
    <property type="entry name" value="PAS-like_dom_sf"/>
</dbReference>
<dbReference type="InterPro" id="IPR012337">
    <property type="entry name" value="RNaseH-like_sf"/>
</dbReference>
<evidence type="ECO:0000256" key="3">
    <source>
        <dbReference type="ARBA" id="ARBA00026073"/>
    </source>
</evidence>
<keyword evidence="5" id="KW-0175">Coiled coil</keyword>
<reference evidence="9 10" key="1">
    <citation type="submission" date="2016-10" db="EMBL/GenBank/DDBJ databases">
        <authorList>
            <person name="de Groot N.N."/>
        </authorList>
    </citation>
    <scope>NUCLEOTIDE SEQUENCE [LARGE SCALE GENOMIC DNA]</scope>
    <source>
        <strain evidence="9 10">DSM 17862</strain>
    </source>
</reference>
<comment type="function">
    <text evidence="2">DNA polymerase III is a complex, multichain enzyme responsible for most of the replicative synthesis in bacteria. The epsilon subunit contain the editing function and is a proofreading 3'-5' exonuclease.</text>
</comment>
<comment type="catalytic activity">
    <reaction evidence="4">
        <text>DNA(n) + a 2'-deoxyribonucleoside 5'-triphosphate = DNA(n+1) + diphosphate</text>
        <dbReference type="Rhea" id="RHEA:22508"/>
        <dbReference type="Rhea" id="RHEA-COMP:17339"/>
        <dbReference type="Rhea" id="RHEA-COMP:17340"/>
        <dbReference type="ChEBI" id="CHEBI:33019"/>
        <dbReference type="ChEBI" id="CHEBI:61560"/>
        <dbReference type="ChEBI" id="CHEBI:173112"/>
        <dbReference type="EC" id="2.7.7.7"/>
    </reaction>
</comment>
<dbReference type="SUPFAM" id="SSF53098">
    <property type="entry name" value="Ribonuclease H-like"/>
    <property type="match status" value="1"/>
</dbReference>
<dbReference type="SMART" id="SM00479">
    <property type="entry name" value="EXOIII"/>
    <property type="match status" value="1"/>
</dbReference>
<dbReference type="OrthoDB" id="9804290at2"/>
<dbReference type="EC" id="2.7.7.7" evidence="1"/>
<evidence type="ECO:0000256" key="6">
    <source>
        <dbReference type="SAM" id="MobiDB-lite"/>
    </source>
</evidence>
<dbReference type="CDD" id="cd06127">
    <property type="entry name" value="DEDDh"/>
    <property type="match status" value="1"/>
</dbReference>
<dbReference type="Proteomes" id="UP000199180">
    <property type="component" value="Unassembled WGS sequence"/>
</dbReference>
<feature type="transmembrane region" description="Helical" evidence="7">
    <location>
        <begin position="45"/>
        <end position="68"/>
    </location>
</feature>
<organism evidence="9 10">
    <name type="scientific">Paracoccus homiensis</name>
    <dbReference type="NCBI Taxonomy" id="364199"/>
    <lineage>
        <taxon>Bacteria</taxon>
        <taxon>Pseudomonadati</taxon>
        <taxon>Pseudomonadota</taxon>
        <taxon>Alphaproteobacteria</taxon>
        <taxon>Rhodobacterales</taxon>
        <taxon>Paracoccaceae</taxon>
        <taxon>Paracoccus</taxon>
    </lineage>
</organism>
<evidence type="ECO:0000313" key="10">
    <source>
        <dbReference type="Proteomes" id="UP000199180"/>
    </source>
</evidence>
<protein>
    <recommendedName>
        <fullName evidence="1">DNA-directed DNA polymerase</fullName>
        <ecNumber evidence="1">2.7.7.7</ecNumber>
    </recommendedName>
</protein>
<dbReference type="STRING" id="364199.SAMN04489858_103353"/>
<dbReference type="GO" id="GO:0003677">
    <property type="term" value="F:DNA binding"/>
    <property type="evidence" value="ECO:0007669"/>
    <property type="project" value="InterPro"/>
</dbReference>
<name>A0A1I0CK19_9RHOB</name>
<dbReference type="NCBIfam" id="TIGR00573">
    <property type="entry name" value="dnaq"/>
    <property type="match status" value="1"/>
</dbReference>